<dbReference type="InterPro" id="IPR002035">
    <property type="entry name" value="VWF_A"/>
</dbReference>
<dbReference type="AlphaFoldDB" id="A0AAU8DJ83"/>
<dbReference type="PANTHER" id="PTHR22550:SF5">
    <property type="entry name" value="LEUCINE ZIPPER PROTEIN 4"/>
    <property type="match status" value="1"/>
</dbReference>
<gene>
    <name evidence="7" type="ORF">ABLG96_11250</name>
</gene>
<dbReference type="EMBL" id="CP159218">
    <property type="protein sequence ID" value="XCG61865.1"/>
    <property type="molecule type" value="Genomic_DNA"/>
</dbReference>
<keyword evidence="4 5" id="KW-0472">Membrane</keyword>
<dbReference type="InterPro" id="IPR036465">
    <property type="entry name" value="vWFA_dom_sf"/>
</dbReference>
<proteinExistence type="predicted"/>
<evidence type="ECO:0000256" key="2">
    <source>
        <dbReference type="ARBA" id="ARBA00022692"/>
    </source>
</evidence>
<feature type="domain" description="VWFA" evidence="6">
    <location>
        <begin position="87"/>
        <end position="277"/>
    </location>
</feature>
<evidence type="ECO:0000256" key="5">
    <source>
        <dbReference type="SAM" id="Phobius"/>
    </source>
</evidence>
<protein>
    <submittedName>
        <fullName evidence="7">VWA domain-containing protein</fullName>
    </submittedName>
</protein>
<dbReference type="Pfam" id="PF13519">
    <property type="entry name" value="VWA_2"/>
    <property type="match status" value="1"/>
</dbReference>
<evidence type="ECO:0000259" key="6">
    <source>
        <dbReference type="PROSITE" id="PS50234"/>
    </source>
</evidence>
<dbReference type="SUPFAM" id="SSF53300">
    <property type="entry name" value="vWA-like"/>
    <property type="match status" value="1"/>
</dbReference>
<feature type="transmembrane region" description="Helical" evidence="5">
    <location>
        <begin position="294"/>
        <end position="312"/>
    </location>
</feature>
<keyword evidence="1" id="KW-1003">Cell membrane</keyword>
<name>A0AAU8DJ83_9ACTN</name>
<evidence type="ECO:0000256" key="4">
    <source>
        <dbReference type="ARBA" id="ARBA00023136"/>
    </source>
</evidence>
<keyword evidence="3 5" id="KW-1133">Transmembrane helix</keyword>
<accession>A0AAU8DJ83</accession>
<dbReference type="Pfam" id="PF07584">
    <property type="entry name" value="BatA"/>
    <property type="match status" value="1"/>
</dbReference>
<reference evidence="7" key="1">
    <citation type="submission" date="2024-05" db="EMBL/GenBank/DDBJ databases">
        <authorList>
            <person name="Cai S.Y."/>
            <person name="Jin L.M."/>
            <person name="Li H.R."/>
        </authorList>
    </citation>
    <scope>NUCLEOTIDE SEQUENCE</scope>
    <source>
        <strain evidence="7">A5-74</strain>
    </source>
</reference>
<organism evidence="7">
    <name type="scientific">Nakamurella sp. A5-74</name>
    <dbReference type="NCBI Taxonomy" id="3158264"/>
    <lineage>
        <taxon>Bacteria</taxon>
        <taxon>Bacillati</taxon>
        <taxon>Actinomycetota</taxon>
        <taxon>Actinomycetes</taxon>
        <taxon>Nakamurellales</taxon>
        <taxon>Nakamurellaceae</taxon>
        <taxon>Nakamurella</taxon>
    </lineage>
</organism>
<dbReference type="SMART" id="SM00327">
    <property type="entry name" value="VWA"/>
    <property type="match status" value="1"/>
</dbReference>
<dbReference type="InterPro" id="IPR050768">
    <property type="entry name" value="UPF0353/GerABKA_families"/>
</dbReference>
<dbReference type="PROSITE" id="PS50234">
    <property type="entry name" value="VWFA"/>
    <property type="match status" value="1"/>
</dbReference>
<evidence type="ECO:0000313" key="7">
    <source>
        <dbReference type="EMBL" id="XCG61865.1"/>
    </source>
</evidence>
<dbReference type="Gene3D" id="3.40.50.410">
    <property type="entry name" value="von Willebrand factor, type A domain"/>
    <property type="match status" value="1"/>
</dbReference>
<feature type="transmembrane region" description="Helical" evidence="5">
    <location>
        <begin position="56"/>
        <end position="74"/>
    </location>
</feature>
<evidence type="ECO:0000256" key="3">
    <source>
        <dbReference type="ARBA" id="ARBA00022989"/>
    </source>
</evidence>
<dbReference type="RefSeq" id="WP_353647481.1">
    <property type="nucleotide sequence ID" value="NZ_CP159218.1"/>
</dbReference>
<evidence type="ECO:0000256" key="1">
    <source>
        <dbReference type="ARBA" id="ARBA00022475"/>
    </source>
</evidence>
<sequence>MKFAAPVWFLLGIVVVLLAVGYVVVQFRTRRDTLRFANLELLETVAPKRLSRWRHVPTVFVLVGLSLLTVALAGPTADAKEPRNRAVVMLAIDVSLSMQATDVSPNRLAAAQEAANQFIDDLTPGVNLGIVSFAGIPATLVAPTTDRTKAHAAVNGLKLDEATATGEALILSLQSIDLFSQTFSDVDGPPPARVVLMTDGKRTVGRSEEDAAGMAAKAKVPVSVIAFGTASGTVDIRGQNIPVPPDVQGMKSIARISGGDFHTAATREELKQVYAELGEQIGYETVQKDVSRPWVIAGVLALLLGSAGALMLSRRIP</sequence>
<dbReference type="PANTHER" id="PTHR22550">
    <property type="entry name" value="SPORE GERMINATION PROTEIN"/>
    <property type="match status" value="1"/>
</dbReference>
<feature type="transmembrane region" description="Helical" evidence="5">
    <location>
        <begin position="6"/>
        <end position="25"/>
    </location>
</feature>
<keyword evidence="2 5" id="KW-0812">Transmembrane</keyword>
<dbReference type="InterPro" id="IPR024163">
    <property type="entry name" value="Aerotolerance_reg_N"/>
</dbReference>